<accession>A0A644STS5</accession>
<dbReference type="AlphaFoldDB" id="A0A644STS5"/>
<proteinExistence type="predicted"/>
<keyword evidence="3" id="KW-0378">Hydrolase</keyword>
<dbReference type="EC" id="3.4.24.-" evidence="3"/>
<dbReference type="InterPro" id="IPR057405">
    <property type="entry name" value="PRS2-like_N"/>
</dbReference>
<dbReference type="InterPro" id="IPR003960">
    <property type="entry name" value="ATPase_AAA_CS"/>
</dbReference>
<dbReference type="InterPro" id="IPR027417">
    <property type="entry name" value="P-loop_NTPase"/>
</dbReference>
<dbReference type="PANTHER" id="PTHR23076">
    <property type="entry name" value="METALLOPROTEASE M41 FTSH"/>
    <property type="match status" value="1"/>
</dbReference>
<dbReference type="Pfam" id="PF23900">
    <property type="entry name" value="PRS2_N"/>
    <property type="match status" value="1"/>
</dbReference>
<evidence type="ECO:0000313" key="3">
    <source>
        <dbReference type="EMBL" id="MPL58098.1"/>
    </source>
</evidence>
<comment type="caution">
    <text evidence="3">The sequence shown here is derived from an EMBL/GenBank/DDBJ whole genome shotgun (WGS) entry which is preliminary data.</text>
</comment>
<dbReference type="GO" id="GO:0016887">
    <property type="term" value="F:ATP hydrolysis activity"/>
    <property type="evidence" value="ECO:0007669"/>
    <property type="project" value="InterPro"/>
</dbReference>
<dbReference type="PROSITE" id="PS00674">
    <property type="entry name" value="AAA"/>
    <property type="match status" value="1"/>
</dbReference>
<dbReference type="GO" id="GO:0006508">
    <property type="term" value="P:proteolysis"/>
    <property type="evidence" value="ECO:0007669"/>
    <property type="project" value="UniProtKB-KW"/>
</dbReference>
<gene>
    <name evidence="3" type="primary">ftsH_4</name>
    <name evidence="3" type="ORF">SDC9_03629</name>
</gene>
<reference evidence="3" key="1">
    <citation type="submission" date="2019-08" db="EMBL/GenBank/DDBJ databases">
        <authorList>
            <person name="Kucharzyk K."/>
            <person name="Murdoch R.W."/>
            <person name="Higgins S."/>
            <person name="Loffler F."/>
        </authorList>
    </citation>
    <scope>NUCLEOTIDE SEQUENCE</scope>
</reference>
<dbReference type="GO" id="GO:0004176">
    <property type="term" value="F:ATP-dependent peptidase activity"/>
    <property type="evidence" value="ECO:0007669"/>
    <property type="project" value="TreeGrafter"/>
</dbReference>
<evidence type="ECO:0000256" key="1">
    <source>
        <dbReference type="SAM" id="MobiDB-lite"/>
    </source>
</evidence>
<dbReference type="InterPro" id="IPR003959">
    <property type="entry name" value="ATPase_AAA_core"/>
</dbReference>
<keyword evidence="3" id="KW-0645">Protease</keyword>
<evidence type="ECO:0000259" key="2">
    <source>
        <dbReference type="SMART" id="SM00382"/>
    </source>
</evidence>
<feature type="region of interest" description="Disordered" evidence="1">
    <location>
        <begin position="1"/>
        <end position="21"/>
    </location>
</feature>
<name>A0A644STS5_9ZZZZ</name>
<dbReference type="GO" id="GO:0005524">
    <property type="term" value="F:ATP binding"/>
    <property type="evidence" value="ECO:0007669"/>
    <property type="project" value="InterPro"/>
</dbReference>
<dbReference type="Gene3D" id="3.40.50.300">
    <property type="entry name" value="P-loop containing nucleotide triphosphate hydrolases"/>
    <property type="match status" value="1"/>
</dbReference>
<dbReference type="EMBL" id="VSSQ01000006">
    <property type="protein sequence ID" value="MPL58098.1"/>
    <property type="molecule type" value="Genomic_DNA"/>
</dbReference>
<dbReference type="SMART" id="SM00382">
    <property type="entry name" value="AAA"/>
    <property type="match status" value="1"/>
</dbReference>
<dbReference type="Gene3D" id="1.10.8.60">
    <property type="match status" value="1"/>
</dbReference>
<sequence length="374" mass="42486">MKSNNKKHESQITCNKSKNIKSESKKEAKKVIIQSVGYPFNFPLMEAHNLEISDKKLFEHYSKEQWLGCDVKKGSYLFDQKILPDYGFKVLEAFPDASIIGENTSIILKTEENIVNDIKSISTDITLNDIIGQEKAKNKCKIVMKYLENPENFGEWAPKNILFYGIPGTGKTMLAKSLANELNVPLYLIKATSLIGDHVGDGARQIHDLFEMANKTSPSVIFIDEIDAIALHRKFQSIRGDVSEIVNALLTEMDGINDHEGVVTIAATNNPEQLDYAIRSRFEDEFEFVMPSFEERVIMIEKFISTMPFEVEVSSKKLAEMAKGMSGRDIKEKLLKSALHRALYEDKEKIELKHFEDGLNSYKSKNESNKHMFA</sequence>
<dbReference type="Pfam" id="PF23902">
    <property type="entry name" value="AAA_lid_PRS2_C"/>
    <property type="match status" value="1"/>
</dbReference>
<dbReference type="CDD" id="cd19481">
    <property type="entry name" value="RecA-like_protease"/>
    <property type="match status" value="1"/>
</dbReference>
<protein>
    <submittedName>
        <fullName evidence="3">ATP-dependent zinc metalloprotease FtsH</fullName>
        <ecNumber evidence="3">3.4.24.-</ecNumber>
    </submittedName>
</protein>
<dbReference type="InterPro" id="IPR003593">
    <property type="entry name" value="AAA+_ATPase"/>
</dbReference>
<feature type="compositionally biased region" description="Basic and acidic residues" evidence="1">
    <location>
        <begin position="1"/>
        <end position="10"/>
    </location>
</feature>
<keyword evidence="3" id="KW-0482">Metalloprotease</keyword>
<feature type="domain" description="AAA+ ATPase" evidence="2">
    <location>
        <begin position="157"/>
        <end position="292"/>
    </location>
</feature>
<dbReference type="InterPro" id="IPR057408">
    <property type="entry name" value="PRS2_C_AAA_lid"/>
</dbReference>
<dbReference type="Pfam" id="PF00004">
    <property type="entry name" value="AAA"/>
    <property type="match status" value="1"/>
</dbReference>
<dbReference type="SUPFAM" id="SSF52540">
    <property type="entry name" value="P-loop containing nucleoside triphosphate hydrolases"/>
    <property type="match status" value="1"/>
</dbReference>
<dbReference type="GO" id="GO:0008237">
    <property type="term" value="F:metallopeptidase activity"/>
    <property type="evidence" value="ECO:0007669"/>
    <property type="project" value="UniProtKB-KW"/>
</dbReference>
<dbReference type="PANTHER" id="PTHR23076:SF97">
    <property type="entry name" value="ATP-DEPENDENT ZINC METALLOPROTEASE YME1L1"/>
    <property type="match status" value="1"/>
</dbReference>
<organism evidence="3">
    <name type="scientific">bioreactor metagenome</name>
    <dbReference type="NCBI Taxonomy" id="1076179"/>
    <lineage>
        <taxon>unclassified sequences</taxon>
        <taxon>metagenomes</taxon>
        <taxon>ecological metagenomes</taxon>
    </lineage>
</organism>